<dbReference type="Proteomes" id="UP000032360">
    <property type="component" value="Unassembled WGS sequence"/>
</dbReference>
<dbReference type="OrthoDB" id="3853753at2"/>
<sequence length="108" mass="11891">MTATLKMTHKSIGAEVRRGTYDILVDGRLAGSVKMNATTEIKIVPGPHSLQLRNGRNSSRVQKFEAAESQTVSYRCTGKSFLPIFLASFVISDLALQLRRVDDGHSQL</sequence>
<name>A0A0D8HFQ9_9ACTN</name>
<organism evidence="1 2">
    <name type="scientific">Acidithrix ferrooxidans</name>
    <dbReference type="NCBI Taxonomy" id="1280514"/>
    <lineage>
        <taxon>Bacteria</taxon>
        <taxon>Bacillati</taxon>
        <taxon>Actinomycetota</taxon>
        <taxon>Acidimicrobiia</taxon>
        <taxon>Acidimicrobiales</taxon>
        <taxon>Acidimicrobiaceae</taxon>
        <taxon>Acidithrix</taxon>
    </lineage>
</organism>
<reference evidence="1 2" key="1">
    <citation type="submission" date="2015-01" db="EMBL/GenBank/DDBJ databases">
        <title>Draft genome of the acidophilic iron oxidizer Acidithrix ferrooxidans strain Py-F3.</title>
        <authorList>
            <person name="Poehlein A."/>
            <person name="Eisen S."/>
            <person name="Schloemann M."/>
            <person name="Johnson B.D."/>
            <person name="Daniel R."/>
            <person name="Muehling M."/>
        </authorList>
    </citation>
    <scope>NUCLEOTIDE SEQUENCE [LARGE SCALE GENOMIC DNA]</scope>
    <source>
        <strain evidence="1 2">Py-F3</strain>
    </source>
</reference>
<evidence type="ECO:0000313" key="2">
    <source>
        <dbReference type="Proteomes" id="UP000032360"/>
    </source>
</evidence>
<proteinExistence type="predicted"/>
<protein>
    <recommendedName>
        <fullName evidence="3">PEGA domain-containing protein</fullName>
    </recommendedName>
</protein>
<keyword evidence="2" id="KW-1185">Reference proteome</keyword>
<gene>
    <name evidence="1" type="ORF">AXFE_23060</name>
</gene>
<dbReference type="RefSeq" id="WP_052605922.1">
    <property type="nucleotide sequence ID" value="NZ_JXYS01000073.1"/>
</dbReference>
<evidence type="ECO:0000313" key="1">
    <source>
        <dbReference type="EMBL" id="KJF16805.1"/>
    </source>
</evidence>
<dbReference type="AlphaFoldDB" id="A0A0D8HFQ9"/>
<accession>A0A0D8HFQ9</accession>
<comment type="caution">
    <text evidence="1">The sequence shown here is derived from an EMBL/GenBank/DDBJ whole genome shotgun (WGS) entry which is preliminary data.</text>
</comment>
<dbReference type="EMBL" id="JXYS01000073">
    <property type="protein sequence ID" value="KJF16805.1"/>
    <property type="molecule type" value="Genomic_DNA"/>
</dbReference>
<evidence type="ECO:0008006" key="3">
    <source>
        <dbReference type="Google" id="ProtNLM"/>
    </source>
</evidence>